<dbReference type="PROSITE" id="PS50977">
    <property type="entry name" value="HTH_TETR_2"/>
    <property type="match status" value="1"/>
</dbReference>
<keyword evidence="3" id="KW-0804">Transcription</keyword>
<dbReference type="STRING" id="670482.SAMN04488542_101232"/>
<dbReference type="SUPFAM" id="SSF48498">
    <property type="entry name" value="Tetracyclin repressor-like, C-terminal domain"/>
    <property type="match status" value="1"/>
</dbReference>
<dbReference type="InterPro" id="IPR036271">
    <property type="entry name" value="Tet_transcr_reg_TetR-rel_C_sf"/>
</dbReference>
<reference evidence="6 7" key="1">
    <citation type="submission" date="2016-10" db="EMBL/GenBank/DDBJ databases">
        <authorList>
            <person name="de Groot N.N."/>
        </authorList>
    </citation>
    <scope>NUCLEOTIDE SEQUENCE [LARGE SCALE GENOMIC DNA]</scope>
    <source>
        <strain evidence="6 7">DSM 28129</strain>
    </source>
</reference>
<feature type="domain" description="HTH tetR-type" evidence="5">
    <location>
        <begin position="8"/>
        <end position="68"/>
    </location>
</feature>
<dbReference type="InterPro" id="IPR009057">
    <property type="entry name" value="Homeodomain-like_sf"/>
</dbReference>
<gene>
    <name evidence="6" type="ORF">SAMN04488542_101232</name>
</gene>
<dbReference type="SUPFAM" id="SSF46689">
    <property type="entry name" value="Homeodomain-like"/>
    <property type="match status" value="1"/>
</dbReference>
<evidence type="ECO:0000256" key="2">
    <source>
        <dbReference type="ARBA" id="ARBA00023125"/>
    </source>
</evidence>
<dbReference type="RefSeq" id="WP_091226010.1">
    <property type="nucleotide sequence ID" value="NZ_FNBG01000001.1"/>
</dbReference>
<keyword evidence="7" id="KW-1185">Reference proteome</keyword>
<sequence length="217" mass="24647">MPKVGMEPIRRAETINAALECICEFGIDKTTLDMVAAKAGFSKGIIAYYFKSKKQLMMESLKAFLASYKLKISSLITKDMQPLQMVKAVVDVSLPRMDNESPDMINVSDLDGIEKIHLPQEKIAKIFVQFISKAANDEDLKNIVREVYFEDVEGISSLISYAKKEYLINELDEKRAAYTLLAMIYGLSFFRVTNFMLPGDHDNREIAFEFVDKLFGI</sequence>
<evidence type="ECO:0000313" key="6">
    <source>
        <dbReference type="EMBL" id="SDE63681.1"/>
    </source>
</evidence>
<keyword evidence="1" id="KW-0805">Transcription regulation</keyword>
<keyword evidence="2 4" id="KW-0238">DNA-binding</keyword>
<accession>A0A1G7EJ47</accession>
<dbReference type="PANTHER" id="PTHR47506:SF1">
    <property type="entry name" value="HTH-TYPE TRANSCRIPTIONAL REGULATOR YJDC"/>
    <property type="match status" value="1"/>
</dbReference>
<evidence type="ECO:0000256" key="4">
    <source>
        <dbReference type="PROSITE-ProRule" id="PRU00335"/>
    </source>
</evidence>
<feature type="DNA-binding region" description="H-T-H motif" evidence="4">
    <location>
        <begin position="31"/>
        <end position="50"/>
    </location>
</feature>
<protein>
    <submittedName>
        <fullName evidence="6">Transcriptional regulator, TetR family</fullName>
    </submittedName>
</protein>
<dbReference type="GO" id="GO:0003677">
    <property type="term" value="F:DNA binding"/>
    <property type="evidence" value="ECO:0007669"/>
    <property type="project" value="UniProtKB-UniRule"/>
</dbReference>
<evidence type="ECO:0000256" key="1">
    <source>
        <dbReference type="ARBA" id="ARBA00023015"/>
    </source>
</evidence>
<evidence type="ECO:0000313" key="7">
    <source>
        <dbReference type="Proteomes" id="UP000198972"/>
    </source>
</evidence>
<organism evidence="6 7">
    <name type="scientific">Fontibacillus panacisegetis</name>
    <dbReference type="NCBI Taxonomy" id="670482"/>
    <lineage>
        <taxon>Bacteria</taxon>
        <taxon>Bacillati</taxon>
        <taxon>Bacillota</taxon>
        <taxon>Bacilli</taxon>
        <taxon>Bacillales</taxon>
        <taxon>Paenibacillaceae</taxon>
        <taxon>Fontibacillus</taxon>
    </lineage>
</organism>
<dbReference type="InterPro" id="IPR001647">
    <property type="entry name" value="HTH_TetR"/>
</dbReference>
<evidence type="ECO:0000256" key="3">
    <source>
        <dbReference type="ARBA" id="ARBA00023163"/>
    </source>
</evidence>
<dbReference type="PANTHER" id="PTHR47506">
    <property type="entry name" value="TRANSCRIPTIONAL REGULATORY PROTEIN"/>
    <property type="match status" value="1"/>
</dbReference>
<dbReference type="OrthoDB" id="9810250at2"/>
<proteinExistence type="predicted"/>
<dbReference type="Proteomes" id="UP000198972">
    <property type="component" value="Unassembled WGS sequence"/>
</dbReference>
<dbReference type="PRINTS" id="PR00455">
    <property type="entry name" value="HTHTETR"/>
</dbReference>
<dbReference type="AlphaFoldDB" id="A0A1G7EJ47"/>
<dbReference type="Gene3D" id="1.10.357.10">
    <property type="entry name" value="Tetracycline Repressor, domain 2"/>
    <property type="match status" value="1"/>
</dbReference>
<name>A0A1G7EJ47_9BACL</name>
<evidence type="ECO:0000259" key="5">
    <source>
        <dbReference type="PROSITE" id="PS50977"/>
    </source>
</evidence>
<dbReference type="Pfam" id="PF00440">
    <property type="entry name" value="TetR_N"/>
    <property type="match status" value="1"/>
</dbReference>
<dbReference type="EMBL" id="FNBG01000001">
    <property type="protein sequence ID" value="SDE63681.1"/>
    <property type="molecule type" value="Genomic_DNA"/>
</dbReference>